<evidence type="ECO:0000256" key="3">
    <source>
        <dbReference type="ARBA" id="ARBA00022989"/>
    </source>
</evidence>
<dbReference type="InterPro" id="IPR005821">
    <property type="entry name" value="Ion_trans_dom"/>
</dbReference>
<dbReference type="PANTHER" id="PTHR10037">
    <property type="entry name" value="VOLTAGE-GATED CATION CHANNEL CALCIUM AND SODIUM"/>
    <property type="match status" value="1"/>
</dbReference>
<sequence length="269" mass="30285">MFLELPRLSKIKKLVESKDFERGIVAIIVANAITLGLETTPGISSQTLTWLQWLDGIFLAIFTVEIGLKLLVYKSHFARDPWRIFDLSVVLISHLPTTGAFSVVRSLRVLRTLRMISVIPSLRRVVNGLLSALPGLGSVGAIMLLIFYVGSIMATKLFGEGFPEWFGNLGASAYTLFQIMTLESWSMGIVRPVMERYPFAWLFFIPFILVATFTMLNLFIAVIVNAMQSETEQAAENRAEQGHDERLQLIQEMQDLKEMVAALDRKLKD</sequence>
<keyword evidence="3 5" id="KW-1133">Transmembrane helix</keyword>
<evidence type="ECO:0000313" key="8">
    <source>
        <dbReference type="Proteomes" id="UP000192907"/>
    </source>
</evidence>
<dbReference type="Gene3D" id="1.10.287.70">
    <property type="match status" value="1"/>
</dbReference>
<protein>
    <submittedName>
        <fullName evidence="7">Voltage-gated sodium channel</fullName>
    </submittedName>
</protein>
<gene>
    <name evidence="7" type="ORF">SAMN06296036_10886</name>
</gene>
<feature type="domain" description="Ion transport" evidence="6">
    <location>
        <begin position="20"/>
        <end position="234"/>
    </location>
</feature>
<keyword evidence="7" id="KW-0406">Ion transport</keyword>
<feature type="transmembrane region" description="Helical" evidence="5">
    <location>
        <begin position="50"/>
        <end position="72"/>
    </location>
</feature>
<dbReference type="Pfam" id="PF00520">
    <property type="entry name" value="Ion_trans"/>
    <property type="match status" value="1"/>
</dbReference>
<dbReference type="InterPro" id="IPR043203">
    <property type="entry name" value="VGCC_Ca_Na"/>
</dbReference>
<keyword evidence="8" id="KW-1185">Reference proteome</keyword>
<feature type="transmembrane region" description="Helical" evidence="5">
    <location>
        <begin position="200"/>
        <end position="224"/>
    </location>
</feature>
<evidence type="ECO:0000256" key="4">
    <source>
        <dbReference type="ARBA" id="ARBA00023136"/>
    </source>
</evidence>
<feature type="transmembrane region" description="Helical" evidence="5">
    <location>
        <begin position="84"/>
        <end position="105"/>
    </location>
</feature>
<dbReference type="AlphaFoldDB" id="A0A1Y6BRT4"/>
<name>A0A1Y6BRT4_9BACT</name>
<evidence type="ECO:0000256" key="2">
    <source>
        <dbReference type="ARBA" id="ARBA00022692"/>
    </source>
</evidence>
<feature type="transmembrane region" description="Helical" evidence="5">
    <location>
        <begin position="125"/>
        <end position="150"/>
    </location>
</feature>
<keyword evidence="7" id="KW-0407">Ion channel</keyword>
<dbReference type="GO" id="GO:0005248">
    <property type="term" value="F:voltage-gated sodium channel activity"/>
    <property type="evidence" value="ECO:0007669"/>
    <property type="project" value="TreeGrafter"/>
</dbReference>
<dbReference type="OrthoDB" id="5297065at2"/>
<evidence type="ECO:0000313" key="7">
    <source>
        <dbReference type="EMBL" id="SMF25636.1"/>
    </source>
</evidence>
<feature type="transmembrane region" description="Helical" evidence="5">
    <location>
        <begin position="20"/>
        <end position="38"/>
    </location>
</feature>
<dbReference type="STRING" id="1513793.SAMN06296036_10886"/>
<evidence type="ECO:0000256" key="5">
    <source>
        <dbReference type="SAM" id="Phobius"/>
    </source>
</evidence>
<keyword evidence="2 5" id="KW-0812">Transmembrane</keyword>
<dbReference type="SUPFAM" id="SSF81324">
    <property type="entry name" value="Voltage-gated potassium channels"/>
    <property type="match status" value="1"/>
</dbReference>
<accession>A0A1Y6BRT4</accession>
<dbReference type="PANTHER" id="PTHR10037:SF62">
    <property type="entry name" value="SODIUM CHANNEL PROTEIN 60E"/>
    <property type="match status" value="1"/>
</dbReference>
<dbReference type="Gene3D" id="1.20.120.350">
    <property type="entry name" value="Voltage-gated potassium channels. Chain C"/>
    <property type="match status" value="1"/>
</dbReference>
<keyword evidence="7" id="KW-0813">Transport</keyword>
<evidence type="ECO:0000259" key="6">
    <source>
        <dbReference type="Pfam" id="PF00520"/>
    </source>
</evidence>
<dbReference type="InterPro" id="IPR027359">
    <property type="entry name" value="Volt_channel_dom_sf"/>
</dbReference>
<keyword evidence="4 5" id="KW-0472">Membrane</keyword>
<reference evidence="8" key="1">
    <citation type="submission" date="2017-04" db="EMBL/GenBank/DDBJ databases">
        <authorList>
            <person name="Varghese N."/>
            <person name="Submissions S."/>
        </authorList>
    </citation>
    <scope>NUCLEOTIDE SEQUENCE [LARGE SCALE GENOMIC DNA]</scope>
    <source>
        <strain evidence="8">RKEM611</strain>
    </source>
</reference>
<organism evidence="7 8">
    <name type="scientific">Pseudobacteriovorax antillogorgiicola</name>
    <dbReference type="NCBI Taxonomy" id="1513793"/>
    <lineage>
        <taxon>Bacteria</taxon>
        <taxon>Pseudomonadati</taxon>
        <taxon>Bdellovibrionota</taxon>
        <taxon>Oligoflexia</taxon>
        <taxon>Oligoflexales</taxon>
        <taxon>Pseudobacteriovoracaceae</taxon>
        <taxon>Pseudobacteriovorax</taxon>
    </lineage>
</organism>
<comment type="subcellular location">
    <subcellularLocation>
        <location evidence="1">Membrane</location>
        <topology evidence="1">Multi-pass membrane protein</topology>
    </subcellularLocation>
</comment>
<evidence type="ECO:0000256" key="1">
    <source>
        <dbReference type="ARBA" id="ARBA00004141"/>
    </source>
</evidence>
<dbReference type="Proteomes" id="UP000192907">
    <property type="component" value="Unassembled WGS sequence"/>
</dbReference>
<dbReference type="EMBL" id="FWZT01000008">
    <property type="protein sequence ID" value="SMF25636.1"/>
    <property type="molecule type" value="Genomic_DNA"/>
</dbReference>
<dbReference type="GO" id="GO:0001518">
    <property type="term" value="C:voltage-gated sodium channel complex"/>
    <property type="evidence" value="ECO:0007669"/>
    <property type="project" value="TreeGrafter"/>
</dbReference>
<proteinExistence type="predicted"/>